<proteinExistence type="predicted"/>
<sequence length="133" mass="15652">MCVTMREYILPNQSMIQNLNFSSNFKNFFFQKLYLKCVCDIKRYIYILKTPSLFKNTKKLLFSIWFANETSLNSHLKRAIHLLLGIIIIKKVLTYTLSTYCVHVCLYSHTFTHIHPHISYLPCPSNSCHLGKL</sequence>
<reference evidence="1 2" key="1">
    <citation type="journal article" date="2020" name="Nature">
        <title>Six reference-quality genomes reveal evolution of bat adaptations.</title>
        <authorList>
            <person name="Jebb D."/>
            <person name="Huang Z."/>
            <person name="Pippel M."/>
            <person name="Hughes G.M."/>
            <person name="Lavrichenko K."/>
            <person name="Devanna P."/>
            <person name="Winkler S."/>
            <person name="Jermiin L.S."/>
            <person name="Skirmuntt E.C."/>
            <person name="Katzourakis A."/>
            <person name="Burkitt-Gray L."/>
            <person name="Ray D.A."/>
            <person name="Sullivan K.A.M."/>
            <person name="Roscito J.G."/>
            <person name="Kirilenko B.M."/>
            <person name="Davalos L.M."/>
            <person name="Corthals A.P."/>
            <person name="Power M.L."/>
            <person name="Jones G."/>
            <person name="Ransome R.D."/>
            <person name="Dechmann D.K.N."/>
            <person name="Locatelli A.G."/>
            <person name="Puechmaille S.J."/>
            <person name="Fedrigo O."/>
            <person name="Jarvis E.D."/>
            <person name="Hiller M."/>
            <person name="Vernes S.C."/>
            <person name="Myers E.W."/>
            <person name="Teeling E.C."/>
        </authorList>
    </citation>
    <scope>NUCLEOTIDE SEQUENCE [LARGE SCALE GENOMIC DNA]</scope>
    <source>
        <strain evidence="1">MRouAeg1</strain>
        <tissue evidence="1">Muscle</tissue>
    </source>
</reference>
<evidence type="ECO:0000313" key="2">
    <source>
        <dbReference type="Proteomes" id="UP000593571"/>
    </source>
</evidence>
<dbReference type="Proteomes" id="UP000593571">
    <property type="component" value="Unassembled WGS sequence"/>
</dbReference>
<accession>A0A7J8E902</accession>
<evidence type="ECO:0000313" key="1">
    <source>
        <dbReference type="EMBL" id="KAF6431689.1"/>
    </source>
</evidence>
<comment type="caution">
    <text evidence="1">The sequence shown here is derived from an EMBL/GenBank/DDBJ whole genome shotgun (WGS) entry which is preliminary data.</text>
</comment>
<organism evidence="1 2">
    <name type="scientific">Rousettus aegyptiacus</name>
    <name type="common">Egyptian fruit bat</name>
    <name type="synonym">Pteropus aegyptiacus</name>
    <dbReference type="NCBI Taxonomy" id="9407"/>
    <lineage>
        <taxon>Eukaryota</taxon>
        <taxon>Metazoa</taxon>
        <taxon>Chordata</taxon>
        <taxon>Craniata</taxon>
        <taxon>Vertebrata</taxon>
        <taxon>Euteleostomi</taxon>
        <taxon>Mammalia</taxon>
        <taxon>Eutheria</taxon>
        <taxon>Laurasiatheria</taxon>
        <taxon>Chiroptera</taxon>
        <taxon>Yinpterochiroptera</taxon>
        <taxon>Pteropodoidea</taxon>
        <taxon>Pteropodidae</taxon>
        <taxon>Rousettinae</taxon>
        <taxon>Rousettus</taxon>
    </lineage>
</organism>
<dbReference type="AlphaFoldDB" id="A0A7J8E902"/>
<dbReference type="EMBL" id="JACASE010000010">
    <property type="protein sequence ID" value="KAF6431689.1"/>
    <property type="molecule type" value="Genomic_DNA"/>
</dbReference>
<protein>
    <submittedName>
        <fullName evidence="1">Uncharacterized protein</fullName>
    </submittedName>
</protein>
<keyword evidence="2" id="KW-1185">Reference proteome</keyword>
<name>A0A7J8E902_ROUAE</name>
<gene>
    <name evidence="1" type="ORF">HJG63_008182</name>
</gene>